<gene>
    <name evidence="1" type="ORF">HPB49_004764</name>
</gene>
<sequence>MWSLAVCREVSIRGGIHDGTVVAGILEEVRIVDRQPPARTSLVVGEPAVFVFSACLLTRRHPPPVAPPSIWPSSDQLDEGSRSDQGASLLVVLVPRPLPPAGLLHPLAASPLLHGLSDVLGLQAGPLRQGPQVFSPLRSSEASSTISTSSSITRSARQPSRDVQVLYLYFPLPHIIRRCETEFRASYGGATWTSRRQSLVRHLEQEHVIRITTRCNKCSFCGEELSLGPPGHACFANGSLEAPTTQARQHSDVQSSPSEEQQASPSRSLPPSVPDPSSGERPTPPSTDTPLYPLPDTPGSTTGNVPGPPDRAATEPDQIAPDDVDDGPPSTHISDTTSLLRDQASTLRSLTREYPAPEGLSKAVFFTILASIVPVLPSVQHKFPHANQLLSFLMKLRVNLAFKDLAYRFDVTPKTISQSFRFLLAAVHHLCKAVIVFPSPQVCHSWLTEKERKNFPKLRAIIDCTEVTVARQAA</sequence>
<evidence type="ECO:0000313" key="1">
    <source>
        <dbReference type="EMBL" id="KAH7965219.1"/>
    </source>
</evidence>
<dbReference type="Proteomes" id="UP000821865">
    <property type="component" value="Chromosome 2"/>
</dbReference>
<evidence type="ECO:0000313" key="2">
    <source>
        <dbReference type="Proteomes" id="UP000821865"/>
    </source>
</evidence>
<proteinExistence type="predicted"/>
<keyword evidence="2" id="KW-1185">Reference proteome</keyword>
<name>A0ACB8DAE9_DERSI</name>
<dbReference type="EMBL" id="CM023471">
    <property type="protein sequence ID" value="KAH7965219.1"/>
    <property type="molecule type" value="Genomic_DNA"/>
</dbReference>
<accession>A0ACB8DAE9</accession>
<comment type="caution">
    <text evidence="1">The sequence shown here is derived from an EMBL/GenBank/DDBJ whole genome shotgun (WGS) entry which is preliminary data.</text>
</comment>
<protein>
    <submittedName>
        <fullName evidence="1">Uncharacterized protein</fullName>
    </submittedName>
</protein>
<organism evidence="1 2">
    <name type="scientific">Dermacentor silvarum</name>
    <name type="common">Tick</name>
    <dbReference type="NCBI Taxonomy" id="543639"/>
    <lineage>
        <taxon>Eukaryota</taxon>
        <taxon>Metazoa</taxon>
        <taxon>Ecdysozoa</taxon>
        <taxon>Arthropoda</taxon>
        <taxon>Chelicerata</taxon>
        <taxon>Arachnida</taxon>
        <taxon>Acari</taxon>
        <taxon>Parasitiformes</taxon>
        <taxon>Ixodida</taxon>
        <taxon>Ixodoidea</taxon>
        <taxon>Ixodidae</taxon>
        <taxon>Rhipicephalinae</taxon>
        <taxon>Dermacentor</taxon>
    </lineage>
</organism>
<reference evidence="1" key="1">
    <citation type="submission" date="2020-05" db="EMBL/GenBank/DDBJ databases">
        <title>Large-scale comparative analyses of tick genomes elucidate their genetic diversity and vector capacities.</title>
        <authorList>
            <person name="Jia N."/>
            <person name="Wang J."/>
            <person name="Shi W."/>
            <person name="Du L."/>
            <person name="Sun Y."/>
            <person name="Zhan W."/>
            <person name="Jiang J."/>
            <person name="Wang Q."/>
            <person name="Zhang B."/>
            <person name="Ji P."/>
            <person name="Sakyi L.B."/>
            <person name="Cui X."/>
            <person name="Yuan T."/>
            <person name="Jiang B."/>
            <person name="Yang W."/>
            <person name="Lam T.T.-Y."/>
            <person name="Chang Q."/>
            <person name="Ding S."/>
            <person name="Wang X."/>
            <person name="Zhu J."/>
            <person name="Ruan X."/>
            <person name="Zhao L."/>
            <person name="Wei J."/>
            <person name="Que T."/>
            <person name="Du C."/>
            <person name="Cheng J."/>
            <person name="Dai P."/>
            <person name="Han X."/>
            <person name="Huang E."/>
            <person name="Gao Y."/>
            <person name="Liu J."/>
            <person name="Shao H."/>
            <person name="Ye R."/>
            <person name="Li L."/>
            <person name="Wei W."/>
            <person name="Wang X."/>
            <person name="Wang C."/>
            <person name="Yang T."/>
            <person name="Huo Q."/>
            <person name="Li W."/>
            <person name="Guo W."/>
            <person name="Chen H."/>
            <person name="Zhou L."/>
            <person name="Ni X."/>
            <person name="Tian J."/>
            <person name="Zhou Y."/>
            <person name="Sheng Y."/>
            <person name="Liu T."/>
            <person name="Pan Y."/>
            <person name="Xia L."/>
            <person name="Li J."/>
            <person name="Zhao F."/>
            <person name="Cao W."/>
        </authorList>
    </citation>
    <scope>NUCLEOTIDE SEQUENCE</scope>
    <source>
        <strain evidence="1">Dsil-2018</strain>
    </source>
</reference>